<evidence type="ECO:0000256" key="1">
    <source>
        <dbReference type="ARBA" id="ARBA00022729"/>
    </source>
</evidence>
<dbReference type="InterPro" id="IPR051343">
    <property type="entry name" value="G-type_lectin_kinases/EP1-like"/>
</dbReference>
<evidence type="ECO:0008006" key="5">
    <source>
        <dbReference type="Google" id="ProtNLM"/>
    </source>
</evidence>
<comment type="caution">
    <text evidence="3">The sequence shown here is derived from an EMBL/GenBank/DDBJ whole genome shotgun (WGS) entry which is preliminary data.</text>
</comment>
<dbReference type="Proteomes" id="UP000467840">
    <property type="component" value="Chromosome 2"/>
</dbReference>
<evidence type="ECO:0000313" key="4">
    <source>
        <dbReference type="Proteomes" id="UP000467840"/>
    </source>
</evidence>
<gene>
    <name evidence="3" type="ORF">GH714_014566</name>
</gene>
<keyword evidence="2" id="KW-0812">Transmembrane</keyword>
<reference evidence="3 4" key="1">
    <citation type="journal article" date="2020" name="Mol. Plant">
        <title>The Chromosome-Based Rubber Tree Genome Provides New Insights into Spurge Genome Evolution and Rubber Biosynthesis.</title>
        <authorList>
            <person name="Liu J."/>
            <person name="Shi C."/>
            <person name="Shi C.C."/>
            <person name="Li W."/>
            <person name="Zhang Q.J."/>
            <person name="Zhang Y."/>
            <person name="Li K."/>
            <person name="Lu H.F."/>
            <person name="Shi C."/>
            <person name="Zhu S.T."/>
            <person name="Xiao Z.Y."/>
            <person name="Nan H."/>
            <person name="Yue Y."/>
            <person name="Zhu X.G."/>
            <person name="Wu Y."/>
            <person name="Hong X.N."/>
            <person name="Fan G.Y."/>
            <person name="Tong Y."/>
            <person name="Zhang D."/>
            <person name="Mao C.L."/>
            <person name="Liu Y.L."/>
            <person name="Hao S.J."/>
            <person name="Liu W.Q."/>
            <person name="Lv M.Q."/>
            <person name="Zhang H.B."/>
            <person name="Liu Y."/>
            <person name="Hu-Tang G.R."/>
            <person name="Wang J.P."/>
            <person name="Wang J.H."/>
            <person name="Sun Y.H."/>
            <person name="Ni S.B."/>
            <person name="Chen W.B."/>
            <person name="Zhang X.C."/>
            <person name="Jiao Y.N."/>
            <person name="Eichler E.E."/>
            <person name="Li G.H."/>
            <person name="Liu X."/>
            <person name="Gao L.Z."/>
        </authorList>
    </citation>
    <scope>NUCLEOTIDE SEQUENCE [LARGE SCALE GENOMIC DNA]</scope>
    <source>
        <strain evidence="4">cv. GT1</strain>
        <tissue evidence="3">Leaf</tissue>
    </source>
</reference>
<dbReference type="AlphaFoldDB" id="A0A6A6KNP4"/>
<keyword evidence="2" id="KW-1133">Transmembrane helix</keyword>
<evidence type="ECO:0000313" key="3">
    <source>
        <dbReference type="EMBL" id="KAF2290591.1"/>
    </source>
</evidence>
<keyword evidence="2" id="KW-0472">Membrane</keyword>
<proteinExistence type="predicted"/>
<dbReference type="PANTHER" id="PTHR47976:SF78">
    <property type="entry name" value="RECEPTOR-LIKE SERINE_THREONINE-PROTEIN KINASE"/>
    <property type="match status" value="1"/>
</dbReference>
<keyword evidence="4" id="KW-1185">Reference proteome</keyword>
<name>A0A6A6KNP4_HEVBR</name>
<dbReference type="PANTHER" id="PTHR47976">
    <property type="entry name" value="G-TYPE LECTIN S-RECEPTOR-LIKE SERINE/THREONINE-PROTEIN KINASE SD2-5"/>
    <property type="match status" value="1"/>
</dbReference>
<accession>A0A6A6KNP4</accession>
<feature type="transmembrane region" description="Helical" evidence="2">
    <location>
        <begin position="189"/>
        <end position="214"/>
    </location>
</feature>
<evidence type="ECO:0000256" key="2">
    <source>
        <dbReference type="SAM" id="Phobius"/>
    </source>
</evidence>
<protein>
    <recommendedName>
        <fullName evidence="5">Apple domain-containing protein</fullName>
    </recommendedName>
</protein>
<sequence>MDYTGVLTQYSYPKGSNGEQSWSIVQYIPEDICHAIFHDFGSGACGYNSYCSMSNGRPNCTCPVGYSPMDRNNPFGGCKPNFPLGCGVGDASENLEELYELQELKNVNWPLGDYERLQPYSEDQCRTSCFQDCLCDVAIFGNSICWKKRIPLGNGRFEIGNSKALIKVRKGPWDYPGPTCSIDKKEKSILLGSLSASLVLNAFLLILAPLILFLKPKRKSDRIASTMNKAGVLIE</sequence>
<organism evidence="3 4">
    <name type="scientific">Hevea brasiliensis</name>
    <name type="common">Para rubber tree</name>
    <name type="synonym">Siphonia brasiliensis</name>
    <dbReference type="NCBI Taxonomy" id="3981"/>
    <lineage>
        <taxon>Eukaryota</taxon>
        <taxon>Viridiplantae</taxon>
        <taxon>Streptophyta</taxon>
        <taxon>Embryophyta</taxon>
        <taxon>Tracheophyta</taxon>
        <taxon>Spermatophyta</taxon>
        <taxon>Magnoliopsida</taxon>
        <taxon>eudicotyledons</taxon>
        <taxon>Gunneridae</taxon>
        <taxon>Pentapetalae</taxon>
        <taxon>rosids</taxon>
        <taxon>fabids</taxon>
        <taxon>Malpighiales</taxon>
        <taxon>Euphorbiaceae</taxon>
        <taxon>Crotonoideae</taxon>
        <taxon>Micrandreae</taxon>
        <taxon>Hevea</taxon>
    </lineage>
</organism>
<keyword evidence="1" id="KW-0732">Signal</keyword>
<dbReference type="EMBL" id="JAAGAX010000015">
    <property type="protein sequence ID" value="KAF2290591.1"/>
    <property type="molecule type" value="Genomic_DNA"/>
</dbReference>